<dbReference type="EMBL" id="BMPE01000016">
    <property type="protein sequence ID" value="GGL13509.1"/>
    <property type="molecule type" value="Genomic_DNA"/>
</dbReference>
<evidence type="ECO:0000313" key="3">
    <source>
        <dbReference type="EMBL" id="GGL13509.1"/>
    </source>
</evidence>
<sequence>MEAVLADPKGVSRQGVAMNEARMDGQPSVNPNLPALPQLWDDLRTYALPDGLLTRLGREQRWTPAFTQRAAQEYRRFLLLSTLGAPVTPSAVVDEVWHLHLLFTRDYWACLTPLLPAPLHHEPGSGQPGEGGRFRAQYEATLDAYARTFGERPPADIWPDPRRTPRRHRHVQGSARRSGLWLALGAALIAGLTFAWSHYALLVAFVVGLTVLFVSWLSGLPSRPARRGEGTSDGWFPLYVSSESTSGTSGSCDPAGSSGSDSSCSDGGGSSCGSSCGGGCSS</sequence>
<keyword evidence="2" id="KW-0472">Membrane</keyword>
<proteinExistence type="predicted"/>
<comment type="caution">
    <text evidence="3">The sequence shown here is derived from an EMBL/GenBank/DDBJ whole genome shotgun (WGS) entry which is preliminary data.</text>
</comment>
<feature type="compositionally biased region" description="Low complexity" evidence="1">
    <location>
        <begin position="243"/>
        <end position="265"/>
    </location>
</feature>
<dbReference type="Proteomes" id="UP000604341">
    <property type="component" value="Unassembled WGS sequence"/>
</dbReference>
<evidence type="ECO:0000256" key="2">
    <source>
        <dbReference type="SAM" id="Phobius"/>
    </source>
</evidence>
<organism evidence="3 4">
    <name type="scientific">Deinococcus radiotolerans</name>
    <dbReference type="NCBI Taxonomy" id="1309407"/>
    <lineage>
        <taxon>Bacteria</taxon>
        <taxon>Thermotogati</taxon>
        <taxon>Deinococcota</taxon>
        <taxon>Deinococci</taxon>
        <taxon>Deinococcales</taxon>
        <taxon>Deinococcaceae</taxon>
        <taxon>Deinococcus</taxon>
    </lineage>
</organism>
<feature type="compositionally biased region" description="Gly residues" evidence="1">
    <location>
        <begin position="266"/>
        <end position="282"/>
    </location>
</feature>
<evidence type="ECO:0000256" key="1">
    <source>
        <dbReference type="SAM" id="MobiDB-lite"/>
    </source>
</evidence>
<evidence type="ECO:0000313" key="4">
    <source>
        <dbReference type="Proteomes" id="UP000604341"/>
    </source>
</evidence>
<evidence type="ECO:0008006" key="5">
    <source>
        <dbReference type="Google" id="ProtNLM"/>
    </source>
</evidence>
<name>A0ABQ2FPA3_9DEIO</name>
<gene>
    <name evidence="3" type="ORF">GCM10010844_35470</name>
</gene>
<accession>A0ABQ2FPA3</accession>
<protein>
    <recommendedName>
        <fullName evidence="5">TIGR04222 domain-containing membrane protein</fullName>
    </recommendedName>
</protein>
<keyword evidence="2" id="KW-0812">Transmembrane</keyword>
<feature type="transmembrane region" description="Helical" evidence="2">
    <location>
        <begin position="179"/>
        <end position="196"/>
    </location>
</feature>
<feature type="region of interest" description="Disordered" evidence="1">
    <location>
        <begin position="243"/>
        <end position="282"/>
    </location>
</feature>
<keyword evidence="4" id="KW-1185">Reference proteome</keyword>
<keyword evidence="2" id="KW-1133">Transmembrane helix</keyword>
<reference evidence="4" key="1">
    <citation type="journal article" date="2019" name="Int. J. Syst. Evol. Microbiol.">
        <title>The Global Catalogue of Microorganisms (GCM) 10K type strain sequencing project: providing services to taxonomists for standard genome sequencing and annotation.</title>
        <authorList>
            <consortium name="The Broad Institute Genomics Platform"/>
            <consortium name="The Broad Institute Genome Sequencing Center for Infectious Disease"/>
            <person name="Wu L."/>
            <person name="Ma J."/>
        </authorList>
    </citation>
    <scope>NUCLEOTIDE SEQUENCE [LARGE SCALE GENOMIC DNA]</scope>
    <source>
        <strain evidence="4">JCM 19173</strain>
    </source>
</reference>
<feature type="transmembrane region" description="Helical" evidence="2">
    <location>
        <begin position="202"/>
        <end position="220"/>
    </location>
</feature>